<comment type="subcellular location">
    <subcellularLocation>
        <location evidence="1 15">Cytoplasm</location>
    </subcellularLocation>
</comment>
<comment type="function">
    <text evidence="15">Poorly processive, error-prone DNA polymerase involved in untargeted mutagenesis. Copies undamaged DNA at stalled replication forks, which arise in vivo from mismatched or misaligned primer ends. These misaligned primers can be extended by PolIV. Exhibits no 3'-5' exonuclease (proofreading) activity. May be involved in translesional synthesis, in conjunction with the beta clamp from PolIII.</text>
</comment>
<keyword evidence="4 15" id="KW-0963">Cytoplasm</keyword>
<dbReference type="InterPro" id="IPR022880">
    <property type="entry name" value="DNApol_IV"/>
</dbReference>
<keyword evidence="7 15" id="KW-0235">DNA replication</keyword>
<dbReference type="Pfam" id="PF11799">
    <property type="entry name" value="IMS_C"/>
    <property type="match status" value="1"/>
</dbReference>
<evidence type="ECO:0000313" key="19">
    <source>
        <dbReference type="Proteomes" id="UP000034166"/>
    </source>
</evidence>
<dbReference type="CDD" id="cd03586">
    <property type="entry name" value="PolY_Pol_IV_kappa"/>
    <property type="match status" value="1"/>
</dbReference>
<evidence type="ECO:0000256" key="13">
    <source>
        <dbReference type="ARBA" id="ARBA00023204"/>
    </source>
</evidence>
<dbReference type="Pfam" id="PF11798">
    <property type="entry name" value="IMS_HHH"/>
    <property type="match status" value="1"/>
</dbReference>
<keyword evidence="6 15" id="KW-0548">Nucleotidyltransferase</keyword>
<dbReference type="GO" id="GO:0000287">
    <property type="term" value="F:magnesium ion binding"/>
    <property type="evidence" value="ECO:0007669"/>
    <property type="project" value="UniProtKB-UniRule"/>
</dbReference>
<evidence type="ECO:0000256" key="4">
    <source>
        <dbReference type="ARBA" id="ARBA00022490"/>
    </source>
</evidence>
<dbReference type="RefSeq" id="WP_046526417.1">
    <property type="nucleotide sequence ID" value="NZ_LAYY01000101.1"/>
</dbReference>
<comment type="similarity">
    <text evidence="2 15">Belongs to the DNA polymerase type-Y family.</text>
</comment>
<sequence>MKEMYPKNGRVILHVDMNSFYASVEMASNPSLKGKPLAIAGNPEERRGIIVTCSYEARKFGVRTTMPLWEAKKLCPQLIVMTPNFDRYRAASAEMFEILRQFSSLVEPVSIDEGYIDITGSQELGSPMAIAEDIQKTILEQLDLPCSIGIAPNKFLAKTASDMKKPLGITILRKRDIPHILWPLEVGEMHGVGNKTAEKLKGIGIDTIGTLAKSNEIQLKALLGINGLRLRERANGIDRRPVDPESVFDFKSIGNSTTLPKDIANQQELIRVLERLSEQVAARMKRKQVLAEVIGITIRYKNRKTITRSHKLENPIGRKEEILAEARQLFIKNWDGNPVRLLGITGTGLVEAESAVKQLDLFSYEKDAEKEPLMNTMSMLQEKYGNNIIGHASSRLRQSQGASGRNDTSFNKDFLQQRNQEKPKKE</sequence>
<evidence type="ECO:0000256" key="5">
    <source>
        <dbReference type="ARBA" id="ARBA00022679"/>
    </source>
</evidence>
<dbReference type="Gene3D" id="3.30.1490.100">
    <property type="entry name" value="DNA polymerase, Y-family, little finger domain"/>
    <property type="match status" value="1"/>
</dbReference>
<dbReference type="NCBIfam" id="NF002492">
    <property type="entry name" value="PRK01810.1"/>
    <property type="match status" value="1"/>
</dbReference>
<dbReference type="PATRIC" id="fig|1408103.3.peg.5495"/>
<dbReference type="GO" id="GO:0042276">
    <property type="term" value="P:error-prone translesion synthesis"/>
    <property type="evidence" value="ECO:0007669"/>
    <property type="project" value="TreeGrafter"/>
</dbReference>
<dbReference type="GO" id="GO:0003887">
    <property type="term" value="F:DNA-directed DNA polymerase activity"/>
    <property type="evidence" value="ECO:0007669"/>
    <property type="project" value="UniProtKB-UniRule"/>
</dbReference>
<dbReference type="FunFam" id="3.40.1170.60:FF:000001">
    <property type="entry name" value="DNA polymerase IV"/>
    <property type="match status" value="1"/>
</dbReference>
<dbReference type="InterPro" id="IPR017961">
    <property type="entry name" value="DNA_pol_Y-fam_little_finger"/>
</dbReference>
<evidence type="ECO:0000259" key="17">
    <source>
        <dbReference type="PROSITE" id="PS50173"/>
    </source>
</evidence>
<dbReference type="InterPro" id="IPR024728">
    <property type="entry name" value="PolY_HhH_motif"/>
</dbReference>
<dbReference type="GO" id="GO:0005829">
    <property type="term" value="C:cytosol"/>
    <property type="evidence" value="ECO:0007669"/>
    <property type="project" value="TreeGrafter"/>
</dbReference>
<dbReference type="HAMAP" id="MF_01113">
    <property type="entry name" value="DNApol_IV"/>
    <property type="match status" value="1"/>
</dbReference>
<dbReference type="GO" id="GO:0006281">
    <property type="term" value="P:DNA repair"/>
    <property type="evidence" value="ECO:0007669"/>
    <property type="project" value="UniProtKB-UniRule"/>
</dbReference>
<dbReference type="EMBL" id="LAYY01000101">
    <property type="protein sequence ID" value="KKK33269.1"/>
    <property type="molecule type" value="Genomic_DNA"/>
</dbReference>
<keyword evidence="10 15" id="KW-0460">Magnesium</keyword>
<evidence type="ECO:0000313" key="18">
    <source>
        <dbReference type="EMBL" id="KKK33269.1"/>
    </source>
</evidence>
<feature type="binding site" evidence="15">
    <location>
        <position position="16"/>
    </location>
    <ligand>
        <name>Mg(2+)</name>
        <dbReference type="ChEBI" id="CHEBI:18420"/>
    </ligand>
</feature>
<evidence type="ECO:0000256" key="7">
    <source>
        <dbReference type="ARBA" id="ARBA00022705"/>
    </source>
</evidence>
<organism evidence="18 19">
    <name type="scientific">Mesobacillus campisalis</name>
    <dbReference type="NCBI Taxonomy" id="1408103"/>
    <lineage>
        <taxon>Bacteria</taxon>
        <taxon>Bacillati</taxon>
        <taxon>Bacillota</taxon>
        <taxon>Bacilli</taxon>
        <taxon>Bacillales</taxon>
        <taxon>Bacillaceae</taxon>
        <taxon>Mesobacillus</taxon>
    </lineage>
</organism>
<comment type="caution">
    <text evidence="18">The sequence shown here is derived from an EMBL/GenBank/DDBJ whole genome shotgun (WGS) entry which is preliminary data.</text>
</comment>
<keyword evidence="5 15" id="KW-0808">Transferase</keyword>
<dbReference type="SUPFAM" id="SSF56672">
    <property type="entry name" value="DNA/RNA polymerases"/>
    <property type="match status" value="1"/>
</dbReference>
<evidence type="ECO:0000256" key="10">
    <source>
        <dbReference type="ARBA" id="ARBA00022842"/>
    </source>
</evidence>
<keyword evidence="12 15" id="KW-0238">DNA-binding</keyword>
<evidence type="ECO:0000256" key="1">
    <source>
        <dbReference type="ARBA" id="ARBA00004496"/>
    </source>
</evidence>
<dbReference type="OrthoDB" id="9808813at2"/>
<gene>
    <name evidence="15" type="primary">dinB</name>
    <name evidence="18" type="ORF">WQ57_25455</name>
</gene>
<evidence type="ECO:0000256" key="11">
    <source>
        <dbReference type="ARBA" id="ARBA00022932"/>
    </source>
</evidence>
<dbReference type="PIRSF" id="PIRSF036603">
    <property type="entry name" value="DPol_eta"/>
    <property type="match status" value="1"/>
</dbReference>
<keyword evidence="19" id="KW-1185">Reference proteome</keyword>
<comment type="subunit">
    <text evidence="15">Monomer.</text>
</comment>
<dbReference type="PANTHER" id="PTHR11076:SF33">
    <property type="entry name" value="DNA POLYMERASE KAPPA"/>
    <property type="match status" value="1"/>
</dbReference>
<dbReference type="GO" id="GO:0003684">
    <property type="term" value="F:damaged DNA binding"/>
    <property type="evidence" value="ECO:0007669"/>
    <property type="project" value="InterPro"/>
</dbReference>
<evidence type="ECO:0000256" key="3">
    <source>
        <dbReference type="ARBA" id="ARBA00022457"/>
    </source>
</evidence>
<dbReference type="NCBIfam" id="NF002677">
    <property type="entry name" value="PRK02406.1"/>
    <property type="match status" value="1"/>
</dbReference>
<dbReference type="InterPro" id="IPR050116">
    <property type="entry name" value="DNA_polymerase-Y"/>
</dbReference>
<keyword evidence="8 15" id="KW-0479">Metal-binding</keyword>
<feature type="binding site" evidence="15">
    <location>
        <position position="112"/>
    </location>
    <ligand>
        <name>Mg(2+)</name>
        <dbReference type="ChEBI" id="CHEBI:18420"/>
    </ligand>
</feature>
<evidence type="ECO:0000256" key="2">
    <source>
        <dbReference type="ARBA" id="ARBA00010945"/>
    </source>
</evidence>
<comment type="cofactor">
    <cofactor evidence="15">
        <name>Mg(2+)</name>
        <dbReference type="ChEBI" id="CHEBI:18420"/>
    </cofactor>
    <text evidence="15">Binds 2 magnesium ions per subunit.</text>
</comment>
<evidence type="ECO:0000256" key="8">
    <source>
        <dbReference type="ARBA" id="ARBA00022723"/>
    </source>
</evidence>
<dbReference type="Gene3D" id="3.30.70.270">
    <property type="match status" value="1"/>
</dbReference>
<keyword evidence="13 15" id="KW-0234">DNA repair</keyword>
<name>A0A0M2SEV4_9BACI</name>
<evidence type="ECO:0000256" key="12">
    <source>
        <dbReference type="ARBA" id="ARBA00023125"/>
    </source>
</evidence>
<keyword evidence="11 15" id="KW-0239">DNA-directed DNA polymerase</keyword>
<dbReference type="InterPro" id="IPR043502">
    <property type="entry name" value="DNA/RNA_pol_sf"/>
</dbReference>
<dbReference type="Gene3D" id="3.40.1170.60">
    <property type="match status" value="1"/>
</dbReference>
<proteinExistence type="inferred from homology"/>
<dbReference type="GO" id="GO:0006261">
    <property type="term" value="P:DNA-templated DNA replication"/>
    <property type="evidence" value="ECO:0007669"/>
    <property type="project" value="UniProtKB-UniRule"/>
</dbReference>
<feature type="compositionally biased region" description="Polar residues" evidence="16">
    <location>
        <begin position="395"/>
        <end position="418"/>
    </location>
</feature>
<dbReference type="SUPFAM" id="SSF100879">
    <property type="entry name" value="Lesion bypass DNA polymerase (Y-family), little finger domain"/>
    <property type="match status" value="1"/>
</dbReference>
<evidence type="ECO:0000256" key="16">
    <source>
        <dbReference type="SAM" id="MobiDB-lite"/>
    </source>
</evidence>
<dbReference type="PROSITE" id="PS50173">
    <property type="entry name" value="UMUC"/>
    <property type="match status" value="1"/>
</dbReference>
<comment type="catalytic activity">
    <reaction evidence="14 15">
        <text>DNA(n) + a 2'-deoxyribonucleoside 5'-triphosphate = DNA(n+1) + diphosphate</text>
        <dbReference type="Rhea" id="RHEA:22508"/>
        <dbReference type="Rhea" id="RHEA-COMP:17339"/>
        <dbReference type="Rhea" id="RHEA-COMP:17340"/>
        <dbReference type="ChEBI" id="CHEBI:33019"/>
        <dbReference type="ChEBI" id="CHEBI:61560"/>
        <dbReference type="ChEBI" id="CHEBI:173112"/>
        <dbReference type="EC" id="2.7.7.7"/>
    </reaction>
</comment>
<dbReference type="InterPro" id="IPR043128">
    <property type="entry name" value="Rev_trsase/Diguanyl_cyclase"/>
</dbReference>
<dbReference type="Gene3D" id="1.10.150.20">
    <property type="entry name" value="5' to 3' exonuclease, C-terminal subdomain"/>
    <property type="match status" value="1"/>
</dbReference>
<dbReference type="PANTHER" id="PTHR11076">
    <property type="entry name" value="DNA REPAIR POLYMERASE UMUC / TRANSFERASE FAMILY MEMBER"/>
    <property type="match status" value="1"/>
</dbReference>
<dbReference type="GO" id="GO:0009432">
    <property type="term" value="P:SOS response"/>
    <property type="evidence" value="ECO:0007669"/>
    <property type="project" value="TreeGrafter"/>
</dbReference>
<accession>A0A0M2SEV4</accession>
<dbReference type="AlphaFoldDB" id="A0A0M2SEV4"/>
<feature type="active site" evidence="15">
    <location>
        <position position="113"/>
    </location>
</feature>
<dbReference type="InterPro" id="IPR036775">
    <property type="entry name" value="DNA_pol_Y-fam_lit_finger_sf"/>
</dbReference>
<feature type="domain" description="UmuC" evidence="17">
    <location>
        <begin position="12"/>
        <end position="193"/>
    </location>
</feature>
<keyword evidence="9 15" id="KW-0227">DNA damage</keyword>
<evidence type="ECO:0000256" key="14">
    <source>
        <dbReference type="ARBA" id="ARBA00049244"/>
    </source>
</evidence>
<dbReference type="Proteomes" id="UP000034166">
    <property type="component" value="Unassembled WGS sequence"/>
</dbReference>
<reference evidence="18 19" key="1">
    <citation type="submission" date="2015-04" db="EMBL/GenBank/DDBJ databases">
        <title>Taxonomic description and genome sequence of Bacillus campisalis sp. nov., a novel member of the genus Bacillus isolated from solar saltern.</title>
        <authorList>
            <person name="Mathan Kumar R."/>
            <person name="Kaur G."/>
            <person name="Kumar A."/>
            <person name="Singh N.K."/>
            <person name="Kaur N."/>
            <person name="Kumar N."/>
            <person name="Mayilraj S."/>
        </authorList>
    </citation>
    <scope>NUCLEOTIDE SEQUENCE [LARGE SCALE GENOMIC DNA]</scope>
    <source>
        <strain evidence="18 19">SA2-6</strain>
    </source>
</reference>
<evidence type="ECO:0000256" key="9">
    <source>
        <dbReference type="ARBA" id="ARBA00022763"/>
    </source>
</evidence>
<keyword evidence="3 15" id="KW-0515">Mutator protein</keyword>
<dbReference type="InterPro" id="IPR001126">
    <property type="entry name" value="UmuC"/>
</dbReference>
<feature type="region of interest" description="Disordered" evidence="16">
    <location>
        <begin position="395"/>
        <end position="426"/>
    </location>
</feature>
<protein>
    <recommendedName>
        <fullName evidence="15">DNA polymerase IV</fullName>
        <shortName evidence="15">Pol IV</shortName>
        <ecNumber evidence="15">2.7.7.7</ecNumber>
    </recommendedName>
</protein>
<dbReference type="EC" id="2.7.7.7" evidence="15"/>
<evidence type="ECO:0000256" key="6">
    <source>
        <dbReference type="ARBA" id="ARBA00022695"/>
    </source>
</evidence>
<dbReference type="Pfam" id="PF00817">
    <property type="entry name" value="IMS"/>
    <property type="match status" value="1"/>
</dbReference>
<dbReference type="FunFam" id="1.10.150.20:FF:000061">
    <property type="entry name" value="DNA polymerase IV"/>
    <property type="match status" value="1"/>
</dbReference>
<evidence type="ECO:0000256" key="15">
    <source>
        <dbReference type="HAMAP-Rule" id="MF_01113"/>
    </source>
</evidence>
<feature type="site" description="Substrate discrimination" evidence="15">
    <location>
        <position position="21"/>
    </location>
</feature>